<reference evidence="3 4" key="1">
    <citation type="submission" date="2015-09" db="EMBL/GenBank/DDBJ databases">
        <authorList>
            <consortium name="Pathogen Informatics"/>
        </authorList>
    </citation>
    <scope>NUCLEOTIDE SEQUENCE [LARGE SCALE GENOMIC DNA]</scope>
    <source>
        <strain evidence="3 4">2789STDY5608849</strain>
    </source>
</reference>
<gene>
    <name evidence="3" type="ORF">ERS852406_01972</name>
</gene>
<feature type="transmembrane region" description="Helical" evidence="1">
    <location>
        <begin position="107"/>
        <end position="125"/>
    </location>
</feature>
<dbReference type="PANTHER" id="PTHR36834">
    <property type="entry name" value="MEMBRANE PROTEIN-RELATED"/>
    <property type="match status" value="1"/>
</dbReference>
<keyword evidence="1" id="KW-0472">Membrane</keyword>
<sequence>MAIPLYLTTIEQDIFDTFRYLPHAVAVGVGFVTVAAAWKNQQIQKKRKRLEQYRALHGGQLLAWFLVAVYFAMLISITLFSREPGSRTGVDLKLFETWGNQCLPDRYFVENILLFLPFGALLPAAVPFLRRWWYCVYAAFATSMMLETVQLLTERGFCQLDDVVTNTLGAAIGYLVFALVRKCWRGKIEE</sequence>
<dbReference type="AlphaFoldDB" id="A0A174F5S1"/>
<evidence type="ECO:0000313" key="3">
    <source>
        <dbReference type="EMBL" id="CUO44166.1"/>
    </source>
</evidence>
<feature type="transmembrane region" description="Helical" evidence="1">
    <location>
        <begin position="163"/>
        <end position="180"/>
    </location>
</feature>
<dbReference type="EMBL" id="CYYV01000009">
    <property type="protein sequence ID" value="CUO44166.1"/>
    <property type="molecule type" value="Genomic_DNA"/>
</dbReference>
<organism evidence="3 4">
    <name type="scientific">Fusicatenibacter saccharivorans</name>
    <dbReference type="NCBI Taxonomy" id="1150298"/>
    <lineage>
        <taxon>Bacteria</taxon>
        <taxon>Bacillati</taxon>
        <taxon>Bacillota</taxon>
        <taxon>Clostridia</taxon>
        <taxon>Lachnospirales</taxon>
        <taxon>Lachnospiraceae</taxon>
        <taxon>Fusicatenibacter</taxon>
    </lineage>
</organism>
<feature type="domain" description="VanZ-like" evidence="2">
    <location>
        <begin position="68"/>
        <end position="180"/>
    </location>
</feature>
<keyword evidence="1" id="KW-0812">Transmembrane</keyword>
<dbReference type="Proteomes" id="UP000095706">
    <property type="component" value="Unassembled WGS sequence"/>
</dbReference>
<evidence type="ECO:0000259" key="2">
    <source>
        <dbReference type="Pfam" id="PF04892"/>
    </source>
</evidence>
<dbReference type="RefSeq" id="WP_055227909.1">
    <property type="nucleotide sequence ID" value="NZ_CYYV01000009.1"/>
</dbReference>
<feature type="transmembrane region" description="Helical" evidence="1">
    <location>
        <begin position="132"/>
        <end position="151"/>
    </location>
</feature>
<evidence type="ECO:0000313" key="4">
    <source>
        <dbReference type="Proteomes" id="UP000095706"/>
    </source>
</evidence>
<proteinExistence type="predicted"/>
<keyword evidence="1" id="KW-1133">Transmembrane helix</keyword>
<dbReference type="InterPro" id="IPR006976">
    <property type="entry name" value="VanZ-like"/>
</dbReference>
<dbReference type="InterPro" id="IPR053150">
    <property type="entry name" value="Teicoplanin_resist-assoc"/>
</dbReference>
<name>A0A174F5S1_9FIRM</name>
<evidence type="ECO:0000256" key="1">
    <source>
        <dbReference type="SAM" id="Phobius"/>
    </source>
</evidence>
<dbReference type="PANTHER" id="PTHR36834:SF1">
    <property type="entry name" value="INTEGRAL MEMBRANE PROTEIN"/>
    <property type="match status" value="1"/>
</dbReference>
<protein>
    <submittedName>
        <fullName evidence="3">Predicted integral membrane protein</fullName>
    </submittedName>
</protein>
<feature type="transmembrane region" description="Helical" evidence="1">
    <location>
        <begin position="20"/>
        <end position="40"/>
    </location>
</feature>
<feature type="transmembrane region" description="Helical" evidence="1">
    <location>
        <begin position="61"/>
        <end position="80"/>
    </location>
</feature>
<dbReference type="Pfam" id="PF04892">
    <property type="entry name" value="VanZ"/>
    <property type="match status" value="1"/>
</dbReference>
<accession>A0A174F5S1</accession>